<dbReference type="STRING" id="46224.B4102_1112"/>
<dbReference type="PROSITE" id="PS50830">
    <property type="entry name" value="TNASE_3"/>
    <property type="match status" value="1"/>
</dbReference>
<dbReference type="GO" id="GO:0016787">
    <property type="term" value="F:hydrolase activity"/>
    <property type="evidence" value="ECO:0007669"/>
    <property type="project" value="UniProtKB-KW"/>
</dbReference>
<dbReference type="SUPFAM" id="SSF50199">
    <property type="entry name" value="Staphylococcal nuclease"/>
    <property type="match status" value="1"/>
</dbReference>
<keyword evidence="7" id="KW-1185">Reference proteome</keyword>
<evidence type="ECO:0000313" key="6">
    <source>
        <dbReference type="EMBL" id="KYD00100.1"/>
    </source>
</evidence>
<dbReference type="RefSeq" id="WP_066233310.1">
    <property type="nucleotide sequence ID" value="NZ_LQYN01000073.1"/>
</dbReference>
<reference evidence="6 7" key="1">
    <citation type="submission" date="2016-01" db="EMBL/GenBank/DDBJ databases">
        <title>Genome Sequences of Twelve Sporeforming Bacillus Species Isolated from Foods.</title>
        <authorList>
            <person name="Berendsen E.M."/>
            <person name="Wells-Bennik M.H."/>
            <person name="Krawcyk A.O."/>
            <person name="De Jong A."/>
            <person name="Holsappel S."/>
            <person name="Eijlander R.T."/>
            <person name="Kuipers O.P."/>
        </authorList>
    </citation>
    <scope>NUCLEOTIDE SEQUENCE [LARGE SCALE GENOMIC DNA]</scope>
    <source>
        <strain evidence="6 7">B4102</strain>
    </source>
</reference>
<dbReference type="PANTHER" id="PTHR12302">
    <property type="entry name" value="EBNA2 BINDING PROTEIN P100"/>
    <property type="match status" value="1"/>
</dbReference>
<evidence type="ECO:0000256" key="4">
    <source>
        <dbReference type="SAM" id="MobiDB-lite"/>
    </source>
</evidence>
<dbReference type="Proteomes" id="UP000075666">
    <property type="component" value="Unassembled WGS sequence"/>
</dbReference>
<dbReference type="InterPro" id="IPR016071">
    <property type="entry name" value="Staphylococal_nuclease_OB-fold"/>
</dbReference>
<sequence length="264" mass="29806">MLSKKKNKHYLFLIFVSVFFISSFLVGCDDLSNKSSISTESSKDNLTSHSDSNMPKNTISAKVTRVVDGDTVKVTLKGKEETVRMILIDTPETKHPRIGVQTFGPEASDFTKKMLTNKNIQLEMDVQERDQYGRLLAYIWLDGTMFNRILIEKGLARVAIFPPNTKYVDEFNSIQDKARQKEIGIWSIENYATDRGYNSNGQAPASSKSPKPPASGCKIKGNINSKGEKIYHLPNGQNYQQTKAESWFCTENEAKKAGYRKSQR</sequence>
<comment type="caution">
    <text evidence="6">The sequence shown here is derived from an EMBL/GenBank/DDBJ whole genome shotgun (WGS) entry which is preliminary data.</text>
</comment>
<feature type="compositionally biased region" description="Polar residues" evidence="4">
    <location>
        <begin position="44"/>
        <end position="56"/>
    </location>
</feature>
<organism evidence="6 7">
    <name type="scientific">Heyndrickxia sporothermodurans</name>
    <dbReference type="NCBI Taxonomy" id="46224"/>
    <lineage>
        <taxon>Bacteria</taxon>
        <taxon>Bacillati</taxon>
        <taxon>Bacillota</taxon>
        <taxon>Bacilli</taxon>
        <taxon>Bacillales</taxon>
        <taxon>Bacillaceae</taxon>
        <taxon>Heyndrickxia</taxon>
    </lineage>
</organism>
<dbReference type="GO" id="GO:0003676">
    <property type="term" value="F:nucleic acid binding"/>
    <property type="evidence" value="ECO:0007669"/>
    <property type="project" value="InterPro"/>
</dbReference>
<feature type="region of interest" description="Disordered" evidence="4">
    <location>
        <begin position="197"/>
        <end position="219"/>
    </location>
</feature>
<evidence type="ECO:0000313" key="7">
    <source>
        <dbReference type="Proteomes" id="UP000075666"/>
    </source>
</evidence>
<dbReference type="Gene3D" id="2.40.50.90">
    <property type="match status" value="1"/>
</dbReference>
<gene>
    <name evidence="6" type="ORF">B4102_1112</name>
</gene>
<evidence type="ECO:0000256" key="3">
    <source>
        <dbReference type="ARBA" id="ARBA00022801"/>
    </source>
</evidence>
<feature type="region of interest" description="Disordered" evidence="4">
    <location>
        <begin position="35"/>
        <end position="56"/>
    </location>
</feature>
<dbReference type="EMBL" id="LQYN01000073">
    <property type="protein sequence ID" value="KYD00100.1"/>
    <property type="molecule type" value="Genomic_DNA"/>
</dbReference>
<evidence type="ECO:0000259" key="5">
    <source>
        <dbReference type="PROSITE" id="PS50830"/>
    </source>
</evidence>
<feature type="domain" description="TNase-like" evidence="5">
    <location>
        <begin position="57"/>
        <end position="188"/>
    </location>
</feature>
<proteinExistence type="predicted"/>
<keyword evidence="3" id="KW-0378">Hydrolase</keyword>
<dbReference type="PROSITE" id="PS01123">
    <property type="entry name" value="TNASE_1"/>
    <property type="match status" value="1"/>
</dbReference>
<dbReference type="AlphaFoldDB" id="A0A150KN09"/>
<dbReference type="Pfam" id="PF00565">
    <property type="entry name" value="SNase"/>
    <property type="match status" value="1"/>
</dbReference>
<evidence type="ECO:0000256" key="2">
    <source>
        <dbReference type="ARBA" id="ARBA00022759"/>
    </source>
</evidence>
<dbReference type="SMART" id="SM00318">
    <property type="entry name" value="SNc"/>
    <property type="match status" value="1"/>
</dbReference>
<protein>
    <recommendedName>
        <fullName evidence="5">TNase-like domain-containing protein</fullName>
    </recommendedName>
</protein>
<evidence type="ECO:0000256" key="1">
    <source>
        <dbReference type="ARBA" id="ARBA00022722"/>
    </source>
</evidence>
<accession>A0A150KN09</accession>
<dbReference type="PANTHER" id="PTHR12302:SF3">
    <property type="entry name" value="SERINE_THREONINE-PROTEIN KINASE 31"/>
    <property type="match status" value="1"/>
</dbReference>
<dbReference type="OrthoDB" id="4376109at2"/>
<dbReference type="CDD" id="cd00175">
    <property type="entry name" value="SNc"/>
    <property type="match status" value="1"/>
</dbReference>
<dbReference type="InterPro" id="IPR035437">
    <property type="entry name" value="SNase_OB-fold_sf"/>
</dbReference>
<name>A0A150KN09_9BACI</name>
<dbReference type="InterPro" id="IPR002071">
    <property type="entry name" value="Thermonucl_AS"/>
</dbReference>
<dbReference type="GO" id="GO:0004519">
    <property type="term" value="F:endonuclease activity"/>
    <property type="evidence" value="ECO:0007669"/>
    <property type="project" value="UniProtKB-KW"/>
</dbReference>
<keyword evidence="1" id="KW-0540">Nuclease</keyword>
<dbReference type="PATRIC" id="fig|46224.3.peg.3840"/>
<keyword evidence="2" id="KW-0255">Endonuclease</keyword>
<dbReference type="PROSITE" id="PS51257">
    <property type="entry name" value="PROKAR_LIPOPROTEIN"/>
    <property type="match status" value="1"/>
</dbReference>